<protein>
    <submittedName>
        <fullName evidence="1">Uncharacterized protein</fullName>
    </submittedName>
</protein>
<gene>
    <name evidence="1" type="ORF">SAMN05216565_11713</name>
</gene>
<dbReference type="EMBL" id="FNJU01000017">
    <property type="protein sequence ID" value="SDP94811.1"/>
    <property type="molecule type" value="Genomic_DNA"/>
</dbReference>
<proteinExistence type="predicted"/>
<evidence type="ECO:0000313" key="2">
    <source>
        <dbReference type="Proteomes" id="UP000199159"/>
    </source>
</evidence>
<name>A0A1H0WVU3_9BACI</name>
<reference evidence="2" key="1">
    <citation type="submission" date="2016-10" db="EMBL/GenBank/DDBJ databases">
        <authorList>
            <person name="Varghese N."/>
            <person name="Submissions S."/>
        </authorList>
    </citation>
    <scope>NUCLEOTIDE SEQUENCE [LARGE SCALE GENOMIC DNA]</scope>
    <source>
        <strain evidence="2">IBRC-M10078</strain>
    </source>
</reference>
<dbReference type="AlphaFoldDB" id="A0A1H0WVU3"/>
<dbReference type="STRING" id="930152.SAMN05216565_11713"/>
<accession>A0A1H0WVU3</accession>
<dbReference type="Proteomes" id="UP000199159">
    <property type="component" value="Unassembled WGS sequence"/>
</dbReference>
<organism evidence="1 2">
    <name type="scientific">Litchfieldia salsa</name>
    <dbReference type="NCBI Taxonomy" id="930152"/>
    <lineage>
        <taxon>Bacteria</taxon>
        <taxon>Bacillati</taxon>
        <taxon>Bacillota</taxon>
        <taxon>Bacilli</taxon>
        <taxon>Bacillales</taxon>
        <taxon>Bacillaceae</taxon>
        <taxon>Litchfieldia</taxon>
    </lineage>
</organism>
<sequence>MKKIMLGILIVQIVLFVVLLSIDFKPKSMANSPSRTIDSSIRKDSPSQAVLNQSTFIEEDIVNLKNDDGLEEIKQKYRSLFTKLEETTSTRLLNLMVAVFDEFQEKGIENQSLLSMTDYYQEFKDLEDETDQEFSRIYEEMKTELKNNGYSIEDAVEFRLLYEQKKKKQLETFLEQFNQ</sequence>
<dbReference type="OrthoDB" id="2865357at2"/>
<dbReference type="RefSeq" id="WP_090859159.1">
    <property type="nucleotide sequence ID" value="NZ_FNJU01000017.1"/>
</dbReference>
<evidence type="ECO:0000313" key="1">
    <source>
        <dbReference type="EMBL" id="SDP94811.1"/>
    </source>
</evidence>
<keyword evidence="2" id="KW-1185">Reference proteome</keyword>